<evidence type="ECO:0000313" key="3">
    <source>
        <dbReference type="Proteomes" id="UP000198853"/>
    </source>
</evidence>
<dbReference type="Pfam" id="PF06335">
    <property type="entry name" value="DUF1054"/>
    <property type="match status" value="1"/>
</dbReference>
<evidence type="ECO:0000313" key="2">
    <source>
        <dbReference type="EMBL" id="SDI65281.1"/>
    </source>
</evidence>
<keyword evidence="3" id="KW-1185">Reference proteome</keyword>
<dbReference type="InterPro" id="IPR053707">
    <property type="entry name" value="UPF0637_domain_sf"/>
</dbReference>
<dbReference type="RefSeq" id="WP_090397211.1">
    <property type="nucleotide sequence ID" value="NZ_FNEN01000004.1"/>
</dbReference>
<dbReference type="InterPro" id="IPR009403">
    <property type="entry name" value="UPF0637"/>
</dbReference>
<proteinExistence type="inferred from homology"/>
<dbReference type="SUPFAM" id="SSF142913">
    <property type="entry name" value="YktB/PF0168-like"/>
    <property type="match status" value="1"/>
</dbReference>
<dbReference type="HAMAP" id="MF_01851">
    <property type="entry name" value="UPF0637"/>
    <property type="match status" value="1"/>
</dbReference>
<dbReference type="Proteomes" id="UP000198853">
    <property type="component" value="Unassembled WGS sequence"/>
</dbReference>
<dbReference type="AlphaFoldDB" id="A0A1G8MBG8"/>
<dbReference type="PIRSF" id="PIRSF021332">
    <property type="entry name" value="DUF1054"/>
    <property type="match status" value="1"/>
</dbReference>
<dbReference type="Gene3D" id="3.30.930.20">
    <property type="entry name" value="Protein of unknown function DUF1054"/>
    <property type="match status" value="1"/>
</dbReference>
<accession>A0A1G8MBG8</accession>
<dbReference type="EMBL" id="FNEN01000004">
    <property type="protein sequence ID" value="SDI65281.1"/>
    <property type="molecule type" value="Genomic_DNA"/>
</dbReference>
<sequence length="210" mass="24580">MNLPTFTQHDFQTFEIDGLEPRMEAIRERIQPKFKALGEPLADELSDLTGNDMFLHIAKHARRKTNPPTDTWLAVAHDNRGYKKHPHFQVGLFDDHLFMWLAYIYELPNKKEIAERLLAQQTHLEQLPNDYAVSLDHTKKNAQTLVEMDSEDMEKSLVRFRDVKKGEFLIGRQIAHDDPLLGDGEKLFTTIMETFRTLQPFYEQTTQMHT</sequence>
<reference evidence="2 3" key="1">
    <citation type="submission" date="2016-10" db="EMBL/GenBank/DDBJ databases">
        <authorList>
            <person name="de Groot N.N."/>
        </authorList>
    </citation>
    <scope>NUCLEOTIDE SEQUENCE [LARGE SCALE GENOMIC DNA]</scope>
    <source>
        <strain evidence="2 3">DSM 21771</strain>
    </source>
</reference>
<organism evidence="2 3">
    <name type="scientific">Natribacillus halophilus</name>
    <dbReference type="NCBI Taxonomy" id="549003"/>
    <lineage>
        <taxon>Bacteria</taxon>
        <taxon>Bacillati</taxon>
        <taxon>Bacillota</taxon>
        <taxon>Bacilli</taxon>
        <taxon>Bacillales</taxon>
        <taxon>Bacillaceae</taxon>
        <taxon>Natribacillus</taxon>
    </lineage>
</organism>
<protein>
    <recommendedName>
        <fullName evidence="1">UPF0637 protein SAMN04488123_10479</fullName>
    </recommendedName>
</protein>
<evidence type="ECO:0000256" key="1">
    <source>
        <dbReference type="HAMAP-Rule" id="MF_01851"/>
    </source>
</evidence>
<gene>
    <name evidence="2" type="ORF">SAMN04488123_10479</name>
</gene>
<comment type="similarity">
    <text evidence="1">Belongs to the UPF0637 family.</text>
</comment>
<name>A0A1G8MBG8_9BACI</name>
<dbReference type="OrthoDB" id="9812818at2"/>